<name>A0A7J8BLY0_MOLMO</name>
<evidence type="ECO:0000313" key="6">
    <source>
        <dbReference type="Proteomes" id="UP000550707"/>
    </source>
</evidence>
<protein>
    <recommendedName>
        <fullName evidence="4">Sushi domain-containing protein</fullName>
    </recommendedName>
</protein>
<feature type="chain" id="PRO_5029570902" description="Sushi domain-containing protein" evidence="3">
    <location>
        <begin position="19"/>
        <end position="111"/>
    </location>
</feature>
<dbReference type="Proteomes" id="UP000550707">
    <property type="component" value="Unassembled WGS sequence"/>
</dbReference>
<dbReference type="SMART" id="SM00032">
    <property type="entry name" value="CCP"/>
    <property type="match status" value="1"/>
</dbReference>
<organism evidence="5 6">
    <name type="scientific">Molossus molossus</name>
    <name type="common">Pallas' mastiff bat</name>
    <name type="synonym">Vespertilio molossus</name>
    <dbReference type="NCBI Taxonomy" id="27622"/>
    <lineage>
        <taxon>Eukaryota</taxon>
        <taxon>Metazoa</taxon>
        <taxon>Chordata</taxon>
        <taxon>Craniata</taxon>
        <taxon>Vertebrata</taxon>
        <taxon>Euteleostomi</taxon>
        <taxon>Mammalia</taxon>
        <taxon>Eutheria</taxon>
        <taxon>Laurasiatheria</taxon>
        <taxon>Chiroptera</taxon>
        <taxon>Yangochiroptera</taxon>
        <taxon>Molossidae</taxon>
        <taxon>Molossus</taxon>
    </lineage>
</organism>
<sequence>MLLLVSALLSAWVSWAHGQESCAVPVFGNATAIITGKPFRPSDTLDYQCLDGHENKREQHGSRVCGEDTWSPLPTCLRRIQEDHQGTIQRRVNIFTDMWYVKAVREMLRLE</sequence>
<keyword evidence="6" id="KW-1185">Reference proteome</keyword>
<accession>A0A7J8BLY0</accession>
<feature type="domain" description="Sushi" evidence="4">
    <location>
        <begin position="20"/>
        <end position="78"/>
    </location>
</feature>
<keyword evidence="2" id="KW-0768">Sushi</keyword>
<dbReference type="AlphaFoldDB" id="A0A7J8BLY0"/>
<dbReference type="InParanoid" id="A0A7J8BLY0"/>
<keyword evidence="1 2" id="KW-1015">Disulfide bond</keyword>
<dbReference type="Pfam" id="PF00084">
    <property type="entry name" value="Sushi"/>
    <property type="match status" value="1"/>
</dbReference>
<proteinExistence type="predicted"/>
<evidence type="ECO:0000256" key="2">
    <source>
        <dbReference type="PROSITE-ProRule" id="PRU00302"/>
    </source>
</evidence>
<feature type="disulfide bond" evidence="2">
    <location>
        <begin position="49"/>
        <end position="76"/>
    </location>
</feature>
<evidence type="ECO:0000256" key="1">
    <source>
        <dbReference type="ARBA" id="ARBA00023157"/>
    </source>
</evidence>
<feature type="signal peptide" evidence="3">
    <location>
        <begin position="1"/>
        <end position="18"/>
    </location>
</feature>
<comment type="caution">
    <text evidence="5">The sequence shown here is derived from an EMBL/GenBank/DDBJ whole genome shotgun (WGS) entry which is preliminary data.</text>
</comment>
<reference evidence="5 6" key="1">
    <citation type="journal article" date="2020" name="Nature">
        <title>Six reference-quality genomes reveal evolution of bat adaptations.</title>
        <authorList>
            <person name="Jebb D."/>
            <person name="Huang Z."/>
            <person name="Pippel M."/>
            <person name="Hughes G.M."/>
            <person name="Lavrichenko K."/>
            <person name="Devanna P."/>
            <person name="Winkler S."/>
            <person name="Jermiin L.S."/>
            <person name="Skirmuntt E.C."/>
            <person name="Katzourakis A."/>
            <person name="Burkitt-Gray L."/>
            <person name="Ray D.A."/>
            <person name="Sullivan K.A.M."/>
            <person name="Roscito J.G."/>
            <person name="Kirilenko B.M."/>
            <person name="Davalos L.M."/>
            <person name="Corthals A.P."/>
            <person name="Power M.L."/>
            <person name="Jones G."/>
            <person name="Ransome R.D."/>
            <person name="Dechmann D.K.N."/>
            <person name="Locatelli A.G."/>
            <person name="Puechmaille S.J."/>
            <person name="Fedrigo O."/>
            <person name="Jarvis E.D."/>
            <person name="Hiller M."/>
            <person name="Vernes S.C."/>
            <person name="Myers E.W."/>
            <person name="Teeling E.C."/>
        </authorList>
    </citation>
    <scope>NUCLEOTIDE SEQUENCE [LARGE SCALE GENOMIC DNA]</scope>
    <source>
        <strain evidence="5">MMolMol1</strain>
        <tissue evidence="5">Muscle</tissue>
    </source>
</reference>
<dbReference type="EMBL" id="JACASF010000023">
    <property type="protein sequence ID" value="KAF6399867.1"/>
    <property type="molecule type" value="Genomic_DNA"/>
</dbReference>
<evidence type="ECO:0000256" key="3">
    <source>
        <dbReference type="SAM" id="SignalP"/>
    </source>
</evidence>
<dbReference type="InterPro" id="IPR035976">
    <property type="entry name" value="Sushi/SCR/CCP_sf"/>
</dbReference>
<dbReference type="Gene3D" id="2.10.70.10">
    <property type="entry name" value="Complement Module, domain 1"/>
    <property type="match status" value="1"/>
</dbReference>
<evidence type="ECO:0000313" key="5">
    <source>
        <dbReference type="EMBL" id="KAF6399867.1"/>
    </source>
</evidence>
<dbReference type="InterPro" id="IPR000436">
    <property type="entry name" value="Sushi_SCR_CCP_dom"/>
</dbReference>
<evidence type="ECO:0000259" key="4">
    <source>
        <dbReference type="PROSITE" id="PS50923"/>
    </source>
</evidence>
<keyword evidence="3" id="KW-0732">Signal</keyword>
<gene>
    <name evidence="5" type="ORF">HJG59_010136</name>
</gene>
<dbReference type="PROSITE" id="PS50923">
    <property type="entry name" value="SUSHI"/>
    <property type="match status" value="1"/>
</dbReference>
<dbReference type="SUPFAM" id="SSF57535">
    <property type="entry name" value="Complement control module/SCR domain"/>
    <property type="match status" value="1"/>
</dbReference>
<feature type="disulfide bond" evidence="2">
    <location>
        <begin position="22"/>
        <end position="65"/>
    </location>
</feature>